<dbReference type="GO" id="GO:0043176">
    <property type="term" value="F:amine binding"/>
    <property type="evidence" value="ECO:0007669"/>
    <property type="project" value="InterPro"/>
</dbReference>
<feature type="chain" id="PRO_5003447405" description="Salivary lipocalin" evidence="1">
    <location>
        <begin position="23"/>
        <end position="205"/>
    </location>
</feature>
<dbReference type="Gene3D" id="2.40.128.20">
    <property type="match status" value="1"/>
</dbReference>
<keyword evidence="1" id="KW-0732">Signal</keyword>
<reference evidence="2" key="1">
    <citation type="journal article" date="2011" name="PLoS ONE">
        <title>A deep insight into the sialotranscriptome of the gulf coast tick, Amblyomma maculatum.</title>
        <authorList>
            <person name="Karim S."/>
            <person name="Singh P."/>
            <person name="Ribeiro J.M."/>
        </authorList>
    </citation>
    <scope>NUCLEOTIDE SEQUENCE</scope>
    <source>
        <tissue evidence="2">Salivary gland</tissue>
    </source>
</reference>
<sequence>MKGALQSIFTIYTLTVSGIALAVRYEDDSRNEAHQRASDFTAVNEMLWVRKQSQRNDIAPKTLCQAMMKLRYTGGSTFEYIVYSAPPTAGMAVNAFVTTLTTSIAVALTGPRHHDNAVAYQTLRGGPVCPYKILYADPLHGCFILASYGLRSGRACRLLQTSSTVNQAIPDQCNRVYNANCAKDTKTIYYPICSRRLPHIVRRRT</sequence>
<evidence type="ECO:0000313" key="2">
    <source>
        <dbReference type="EMBL" id="AEO36378.1"/>
    </source>
</evidence>
<evidence type="ECO:0008006" key="3">
    <source>
        <dbReference type="Google" id="ProtNLM"/>
    </source>
</evidence>
<dbReference type="EMBL" id="JO844761">
    <property type="protein sequence ID" value="AEO36378.1"/>
    <property type="molecule type" value="mRNA"/>
</dbReference>
<evidence type="ECO:0000256" key="1">
    <source>
        <dbReference type="SAM" id="SignalP"/>
    </source>
</evidence>
<feature type="signal peptide" evidence="1">
    <location>
        <begin position="1"/>
        <end position="22"/>
    </location>
</feature>
<protein>
    <recommendedName>
        <fullName evidence="3">Salivary lipocalin</fullName>
    </recommendedName>
</protein>
<dbReference type="GO" id="GO:0030682">
    <property type="term" value="P:symbiont-mediated perturbation of host defenses"/>
    <property type="evidence" value="ECO:0007669"/>
    <property type="project" value="InterPro"/>
</dbReference>
<accession>G3MSB0</accession>
<proteinExistence type="evidence at transcript level"/>
<name>G3MSB0_AMBMU</name>
<dbReference type="Pfam" id="PF02098">
    <property type="entry name" value="His_binding"/>
    <property type="match status" value="1"/>
</dbReference>
<dbReference type="SUPFAM" id="SSF50814">
    <property type="entry name" value="Lipocalins"/>
    <property type="match status" value="1"/>
</dbReference>
<organism evidence="2">
    <name type="scientific">Amblyomma maculatum</name>
    <name type="common">Gulf Coast tick</name>
    <dbReference type="NCBI Taxonomy" id="34609"/>
    <lineage>
        <taxon>Eukaryota</taxon>
        <taxon>Metazoa</taxon>
        <taxon>Ecdysozoa</taxon>
        <taxon>Arthropoda</taxon>
        <taxon>Chelicerata</taxon>
        <taxon>Arachnida</taxon>
        <taxon>Acari</taxon>
        <taxon>Parasitiformes</taxon>
        <taxon>Ixodida</taxon>
        <taxon>Ixodoidea</taxon>
        <taxon>Ixodidae</taxon>
        <taxon>Amblyomminae</taxon>
        <taxon>Amblyomma</taxon>
    </lineage>
</organism>
<dbReference type="AlphaFoldDB" id="G3MSB0"/>
<dbReference type="InterPro" id="IPR002970">
    <property type="entry name" value="Tick_his-bd"/>
</dbReference>
<dbReference type="InterPro" id="IPR012674">
    <property type="entry name" value="Calycin"/>
</dbReference>